<name>A0ACC0VV87_9STRA</name>
<proteinExistence type="predicted"/>
<protein>
    <submittedName>
        <fullName evidence="1">Uncharacterized protein</fullName>
    </submittedName>
</protein>
<dbReference type="EMBL" id="CM047585">
    <property type="protein sequence ID" value="KAI9910433.1"/>
    <property type="molecule type" value="Genomic_DNA"/>
</dbReference>
<evidence type="ECO:0000313" key="2">
    <source>
        <dbReference type="Proteomes" id="UP001163321"/>
    </source>
</evidence>
<comment type="caution">
    <text evidence="1">The sequence shown here is derived from an EMBL/GenBank/DDBJ whole genome shotgun (WGS) entry which is preliminary data.</text>
</comment>
<sequence>MSQITFVTPSHLSGNERSCSASRTRAAAPRDTPQSEAQNAEGHAAHQQAPDAVPASAAQAAAAQQGVNANSAMMFQIFQIMQQHNFQSHA</sequence>
<keyword evidence="2" id="KW-1185">Reference proteome</keyword>
<evidence type="ECO:0000313" key="1">
    <source>
        <dbReference type="EMBL" id="KAI9910433.1"/>
    </source>
</evidence>
<dbReference type="Proteomes" id="UP001163321">
    <property type="component" value="Chromosome 6"/>
</dbReference>
<reference evidence="1 2" key="1">
    <citation type="journal article" date="2022" name="bioRxiv">
        <title>The genome of the oomycete Peronosclerospora sorghi, a cosmopolitan pathogen of maize and sorghum, is inflated with dispersed pseudogenes.</title>
        <authorList>
            <person name="Fletcher K."/>
            <person name="Martin F."/>
            <person name="Isakeit T."/>
            <person name="Cavanaugh K."/>
            <person name="Magill C."/>
            <person name="Michelmore R."/>
        </authorList>
    </citation>
    <scope>NUCLEOTIDE SEQUENCE [LARGE SCALE GENOMIC DNA]</scope>
    <source>
        <strain evidence="1">P6</strain>
    </source>
</reference>
<organism evidence="1 2">
    <name type="scientific">Peronosclerospora sorghi</name>
    <dbReference type="NCBI Taxonomy" id="230839"/>
    <lineage>
        <taxon>Eukaryota</taxon>
        <taxon>Sar</taxon>
        <taxon>Stramenopiles</taxon>
        <taxon>Oomycota</taxon>
        <taxon>Peronosporomycetes</taxon>
        <taxon>Peronosporales</taxon>
        <taxon>Peronosporaceae</taxon>
        <taxon>Peronosclerospora</taxon>
    </lineage>
</organism>
<gene>
    <name evidence="1" type="ORF">PsorP6_010901</name>
</gene>
<accession>A0ACC0VV87</accession>